<dbReference type="EMBL" id="BMAR01000001">
    <property type="protein sequence ID" value="GFR40846.1"/>
    <property type="molecule type" value="Genomic_DNA"/>
</dbReference>
<comment type="caution">
    <text evidence="1">The sequence shown here is derived from an EMBL/GenBank/DDBJ whole genome shotgun (WGS) entry which is preliminary data.</text>
</comment>
<reference evidence="1 2" key="1">
    <citation type="journal article" date="2021" name="Sci. Rep.">
        <title>Genome sequencing of the multicellular alga Astrephomene provides insights into convergent evolution of germ-soma differentiation.</title>
        <authorList>
            <person name="Yamashita S."/>
            <person name="Yamamoto K."/>
            <person name="Matsuzaki R."/>
            <person name="Suzuki S."/>
            <person name="Yamaguchi H."/>
            <person name="Hirooka S."/>
            <person name="Minakuchi Y."/>
            <person name="Miyagishima S."/>
            <person name="Kawachi M."/>
            <person name="Toyoda A."/>
            <person name="Nozaki H."/>
        </authorList>
    </citation>
    <scope>NUCLEOTIDE SEQUENCE [LARGE SCALE GENOMIC DNA]</scope>
    <source>
        <strain evidence="1 2">NIES-4017</strain>
    </source>
</reference>
<dbReference type="AlphaFoldDB" id="A0AAD3DIZ4"/>
<proteinExistence type="predicted"/>
<evidence type="ECO:0000313" key="2">
    <source>
        <dbReference type="Proteomes" id="UP001054857"/>
    </source>
</evidence>
<name>A0AAD3DIZ4_9CHLO</name>
<sequence length="305" mass="31595">MWGLLGKLLLLGACRRIAKRPTAAVETAALVLALNERRIGRGCKRDVLVQAAHVILLPAAVIKTVRLIRYLAGGGSGKRRCGAAGGVCARGGGGRGLPLAGATAAAAAAAAGVPVEDVAAAAAASEVDPLAAAAAVSVLPTFRHQPPPLPRAVPRAEWGLIQIPEVAPEYAAWVRCLRNVLAQQGVRSLPAGLDPDGLELTRYLLYGGLLAASKPADAVRAVAGSAVRVASSASWRGSYPFMRGQELQDWEDVTWWAGPDPDGTLWLHVHLARAVGRCALGEGRQTVAAIVSQLEYGTRVLMAGG</sequence>
<protein>
    <submittedName>
        <fullName evidence="1">Uncharacterized protein</fullName>
    </submittedName>
</protein>
<organism evidence="1 2">
    <name type="scientific">Astrephomene gubernaculifera</name>
    <dbReference type="NCBI Taxonomy" id="47775"/>
    <lineage>
        <taxon>Eukaryota</taxon>
        <taxon>Viridiplantae</taxon>
        <taxon>Chlorophyta</taxon>
        <taxon>core chlorophytes</taxon>
        <taxon>Chlorophyceae</taxon>
        <taxon>CS clade</taxon>
        <taxon>Chlamydomonadales</taxon>
        <taxon>Astrephomenaceae</taxon>
        <taxon>Astrephomene</taxon>
    </lineage>
</organism>
<feature type="non-terminal residue" evidence="1">
    <location>
        <position position="305"/>
    </location>
</feature>
<dbReference type="Proteomes" id="UP001054857">
    <property type="component" value="Unassembled WGS sequence"/>
</dbReference>
<accession>A0AAD3DIZ4</accession>
<evidence type="ECO:0000313" key="1">
    <source>
        <dbReference type="EMBL" id="GFR40846.1"/>
    </source>
</evidence>
<keyword evidence="2" id="KW-1185">Reference proteome</keyword>
<gene>
    <name evidence="1" type="ORF">Agub_g1495</name>
</gene>